<dbReference type="Pfam" id="PF07995">
    <property type="entry name" value="GSDH"/>
    <property type="match status" value="2"/>
</dbReference>
<organism evidence="4 5">
    <name type="scientific">Brevifollis gellanilyticus</name>
    <dbReference type="NCBI Taxonomy" id="748831"/>
    <lineage>
        <taxon>Bacteria</taxon>
        <taxon>Pseudomonadati</taxon>
        <taxon>Verrucomicrobiota</taxon>
        <taxon>Verrucomicrobiia</taxon>
        <taxon>Verrucomicrobiales</taxon>
        <taxon>Verrucomicrobiaceae</taxon>
    </lineage>
</organism>
<dbReference type="Gene3D" id="2.60.120.200">
    <property type="match status" value="2"/>
</dbReference>
<dbReference type="PANTHER" id="PTHR19328:SF13">
    <property type="entry name" value="HIPL1 PROTEIN"/>
    <property type="match status" value="1"/>
</dbReference>
<feature type="signal peptide" evidence="2">
    <location>
        <begin position="1"/>
        <end position="19"/>
    </location>
</feature>
<dbReference type="InterPro" id="IPR011050">
    <property type="entry name" value="Pectin_lyase_fold/virulence"/>
</dbReference>
<proteinExistence type="predicted"/>
<dbReference type="NCBIfam" id="TIGR02601">
    <property type="entry name" value="autotrns_rpt"/>
    <property type="match status" value="4"/>
</dbReference>
<evidence type="ECO:0000313" key="4">
    <source>
        <dbReference type="EMBL" id="GEP41821.1"/>
    </source>
</evidence>
<sequence>MRTLRSLLALALLPVLSPAQDYGIATRPNFTAYNGGTLPTNLPAFSGSWSAVPAFPNLTFQNIMGVQELPGQPANARKLVVWEREGRIHVVPRPSLSNAAAPFTATELNNTHKTQILDISNQCQGWDDAGLMNIAFHPDFATNGYIYIYYMWVTPGTVVGSPTTRPTNGTTHKDRLARFTYNHGTGQIDPGSEQVMIDLISNNFWHAGGGMYFHPATGFLHMTFGDDVNGGNTQQITNNFRSSIIRIDVNMTGGSVSHPIPKQPVTPAGSSTANYYIPNDNPFVGTAGAMEEIFCLGLRSPHSMTYDVPSGRAFIGDVGEGTREEVSVVDPGESALNFQWNRIEGLNGDLTQPYIGVNKRPIIDYGRSDGTAVIGGRIYRAGEFGSDLGGKYIFGDNVSGNMWYLDESTTPKSKVFLCTVPEGNGVNSGSDYRGISYFGTDNDNEFYICQLGTTSAQIYKLQRGGAPAPTMPATLSATGLFSDVPNITPSSSFIPYDVNTPLWSDNAHKSRWFAIPTGQTISYAATGNYSFPQGSVWLKHFELPVDDNNPATRKRLETRVLVRDDQGGVYGVTYKWRADGTDADIVNGSETQDITINGTSEMGLSLTSTDIGAQVFDTATTNIGTGYEVTVRSGDIWNNSDNFRFLHGQKTGDFDAKVRIESLSAAAGYTKAGIMARSTLDADSPHVYAMVFPNNAARNNNNGGHELQYRATVGGASAATYPQLPHPRVSFPNTWLRLKREGNTFIHYWSDNGTTWKEYGRRTQTMPSTIYLGMATTSNTTGTATTTRFHLNLQRTQTWFYPGKADCLQCHRPGSGLVLGQNTAQSNRNYAFAAALNGTGSTVTDNQLRAWAHAGYFNTPPAEGDIPNLSKMRALSDTTASAEVRMRSYLDSNCSHCHQTTGGGVHAYWDGRYELTLAQTGIVNGFVGSTLGLTNTPKVLVPQSIDRSIMHHRMGTATANHKMPPVAKSLVDQDAMTVLEQWINEVVQPPGDPLPSPWQKGDIGTVTVAGDSSYFNGTYIVSGNGADIGGTADSMHAATYQLMTGDGELVAQVSSISNSNANAKAGVMVRETLDAGSKHGSTLITYGNQALFNRRMTTGGTTVSNSGGTRTLPTWVKIRRRGPYIESFTSTDGTNWSLIGSDVISMAPSVYFCLVHSSGDGAVTGNATFDNVSVSPGIFGTGTTLAVNNSAANAITWDSTVGITGTSVMNGPIYWYQNDTLNFTNTGGAVTLTGAMNMNTGVLNIDATTGNFSLTGGSLASGSIRAGNGDSITISSTLTGGALGFGALGVDATTGNLYTGMLTLNTSPTHTGTTTINSGVVNLNGSNLSSSTAGVTVNGSGVRLPATTAYPYDSGLFRGGMLQLTSGTATPLGSQAVTLNGGGIMYRSNANGDQTATVTNLTLGLGGNSLAAAPQGGAAGDTLAITNLTRATGATLEARSAFGTLGGTGDLGRVTITNINSLAAANTNGILGGWAVAGSGNGASLSNSFATLTANGLAASTPGKASAAAGGTLNNQAFNTATSTDNFLVNSNQTVDGSTVPLLTVNSIIEQNDILLNNGAKLVIGSGGLMLRNASFWMQTSAGAGGKLTTGMTSGELFIHTPHNPETFTDMRIRVRIEDNGATPLVLVKSGPGRVAIGGNTGTGTVTNAYTGGTHVNEGLLVVNDASALGTGSAAVRAGGTLWIAGGINIANALSISGFGGTNATTAVPFGALRFDNNAVASGTVSLVSHARVEVPTVSTLGTLSGVVSGADSSLEKTGPGALLLSNLGNTFGGDIIVQAGILRANGLVGTGAPRGNLGNNSGSRTITINSGATMDWTSNNIFIGAGGSASSLPRIVVNGGTMQSSRFNVIGHVTLNGGVLTQNASDTGQYQGYQMLGDITVGGTAASTISSSNSKLNHLRGAGTTTITVADATASTAVDLTVSTGFADGSGDYPGVSNFVKSGAGTMLITANSTFTGTNAVMAGTVQLGSGGATGSLSAGTWTNNGSIIVNRDTSATLTLAAMTGSGSYTQDNGSVIFNAVNSFAGPTIVNAGTLQLNGGGGNGSVRGVVTINAGATIRSNAVDSFGYTAGTKVNTLNVNGGTLDHVSANNLTLATVTINMSGGTLQAVSGNAANMFHFFGGGTTIVTSAAATTTSNVSGRISLRQNNSTFTVNDGSADTDLALSGPITNTGEGNNVIIKAGSGTMSLGGTNTYVGATTINAGTFVLSGSLMSHVTTNNTAVLSPQGAPSTTSNLTQTPSATLRHRLNGATAGTGYDQFTVGGTVAVAGNLDIIAAPGLAAGSFTLINKTSPGPISGTFSGLAEGAVFAEDGHTFKITYAGGDGNDLVLTKLTPIETWRYTNYGTTDNTGLASDTGDNDGDGVLNVMEYATRMDPTKGDAVPAAATKNANEIEFVFTWNKTATDVTLIVEWSDTLASGSWSTAGVGAPQVLSDHGTTQQLKVTVPAGVGVDRRFARLRVER</sequence>
<evidence type="ECO:0000259" key="3">
    <source>
        <dbReference type="Pfam" id="PF07995"/>
    </source>
</evidence>
<dbReference type="Gene3D" id="2.160.20.20">
    <property type="match status" value="1"/>
</dbReference>
<dbReference type="RefSeq" id="WP_170266613.1">
    <property type="nucleotide sequence ID" value="NZ_BKAG01000005.1"/>
</dbReference>
<keyword evidence="5" id="KW-1185">Reference proteome</keyword>
<dbReference type="Proteomes" id="UP000321577">
    <property type="component" value="Unassembled WGS sequence"/>
</dbReference>
<dbReference type="PROSITE" id="PS00018">
    <property type="entry name" value="EF_HAND_1"/>
    <property type="match status" value="1"/>
</dbReference>
<evidence type="ECO:0000313" key="5">
    <source>
        <dbReference type="Proteomes" id="UP000321577"/>
    </source>
</evidence>
<dbReference type="InterPro" id="IPR013425">
    <property type="entry name" value="Autotrns_rpt"/>
</dbReference>
<gene>
    <name evidence="4" type="ORF">BGE01nite_11120</name>
</gene>
<dbReference type="SUPFAM" id="SSF51126">
    <property type="entry name" value="Pectin lyase-like"/>
    <property type="match status" value="1"/>
</dbReference>
<feature type="domain" description="Glucose/Sorbosone dehydrogenase" evidence="3">
    <location>
        <begin position="277"/>
        <end position="344"/>
    </location>
</feature>
<dbReference type="InterPro" id="IPR012938">
    <property type="entry name" value="Glc/Sorbosone_DH"/>
</dbReference>
<keyword evidence="1 2" id="KW-0732">Signal</keyword>
<dbReference type="InterPro" id="IPR018247">
    <property type="entry name" value="EF_Hand_1_Ca_BS"/>
</dbReference>
<evidence type="ECO:0000256" key="1">
    <source>
        <dbReference type="ARBA" id="ARBA00022729"/>
    </source>
</evidence>
<feature type="domain" description="Glucose/Sorbosone dehydrogenase" evidence="3">
    <location>
        <begin position="121"/>
        <end position="248"/>
    </location>
</feature>
<accession>A0A512M649</accession>
<protein>
    <recommendedName>
        <fullName evidence="3">Glucose/Sorbosone dehydrogenase domain-containing protein</fullName>
    </recommendedName>
</protein>
<name>A0A512M649_9BACT</name>
<evidence type="ECO:0000256" key="2">
    <source>
        <dbReference type="SAM" id="SignalP"/>
    </source>
</evidence>
<feature type="chain" id="PRO_5021900820" description="Glucose/Sorbosone dehydrogenase domain-containing protein" evidence="2">
    <location>
        <begin position="20"/>
        <end position="2462"/>
    </location>
</feature>
<dbReference type="EMBL" id="BKAG01000005">
    <property type="protein sequence ID" value="GEP41821.1"/>
    <property type="molecule type" value="Genomic_DNA"/>
</dbReference>
<reference evidence="4 5" key="1">
    <citation type="submission" date="2019-07" db="EMBL/GenBank/DDBJ databases">
        <title>Whole genome shotgun sequence of Brevifollis gellanilyticus NBRC 108608.</title>
        <authorList>
            <person name="Hosoyama A."/>
            <person name="Uohara A."/>
            <person name="Ohji S."/>
            <person name="Ichikawa N."/>
        </authorList>
    </citation>
    <scope>NUCLEOTIDE SEQUENCE [LARGE SCALE GENOMIC DNA]</scope>
    <source>
        <strain evidence="4 5">NBRC 108608</strain>
    </source>
</reference>
<dbReference type="InterPro" id="IPR011042">
    <property type="entry name" value="6-blade_b-propeller_TolB-like"/>
</dbReference>
<comment type="caution">
    <text evidence="4">The sequence shown here is derived from an EMBL/GenBank/DDBJ whole genome shotgun (WGS) entry which is preliminary data.</text>
</comment>
<dbReference type="InterPro" id="IPR012332">
    <property type="entry name" value="Autotransporter_pectin_lyase_C"/>
</dbReference>
<dbReference type="Pfam" id="PF12951">
    <property type="entry name" value="PATR"/>
    <property type="match status" value="6"/>
</dbReference>
<dbReference type="PANTHER" id="PTHR19328">
    <property type="entry name" value="HEDGEHOG-INTERACTING PROTEIN"/>
    <property type="match status" value="1"/>
</dbReference>
<dbReference type="Gene3D" id="2.120.10.30">
    <property type="entry name" value="TolB, C-terminal domain"/>
    <property type="match status" value="1"/>
</dbReference>